<accession>A0A8S1HLL9</accession>
<keyword evidence="2" id="KW-1185">Reference proteome</keyword>
<reference evidence="1" key="1">
    <citation type="submission" date="2020-10" db="EMBL/GenBank/DDBJ databases">
        <authorList>
            <person name="Kikuchi T."/>
        </authorList>
    </citation>
    <scope>NUCLEOTIDE SEQUENCE</scope>
    <source>
        <strain evidence="1">NKZ352</strain>
    </source>
</reference>
<name>A0A8S1HLL9_9PELO</name>
<proteinExistence type="predicted"/>
<dbReference type="AlphaFoldDB" id="A0A8S1HLL9"/>
<evidence type="ECO:0000313" key="2">
    <source>
        <dbReference type="Proteomes" id="UP000835052"/>
    </source>
</evidence>
<gene>
    <name evidence="1" type="ORF">CAUJ_LOCUS13405</name>
</gene>
<organism evidence="1 2">
    <name type="scientific">Caenorhabditis auriculariae</name>
    <dbReference type="NCBI Taxonomy" id="2777116"/>
    <lineage>
        <taxon>Eukaryota</taxon>
        <taxon>Metazoa</taxon>
        <taxon>Ecdysozoa</taxon>
        <taxon>Nematoda</taxon>
        <taxon>Chromadorea</taxon>
        <taxon>Rhabditida</taxon>
        <taxon>Rhabditina</taxon>
        <taxon>Rhabditomorpha</taxon>
        <taxon>Rhabditoidea</taxon>
        <taxon>Rhabditidae</taxon>
        <taxon>Peloderinae</taxon>
        <taxon>Caenorhabditis</taxon>
    </lineage>
</organism>
<dbReference type="EMBL" id="CAJGYM010000096">
    <property type="protein sequence ID" value="CAD6197496.1"/>
    <property type="molecule type" value="Genomic_DNA"/>
</dbReference>
<dbReference type="Proteomes" id="UP000835052">
    <property type="component" value="Unassembled WGS sequence"/>
</dbReference>
<sequence length="263" mass="30018">MVQSAKTEAVRKIAFTALSTTKVSYEIFTSRSVENSKFSFLGEGPFTNWTLTTKGWPAVGEPHVQLNTLFRHNLKKSCKQPGVIRQYTHKRSEGGPLKPLPQKVVEQLIGFACEVFSVDRPEWIEEEEKYYNTPYFLNLGKDHATRLKQFKHMRELRHKFVSEEIPKQITNALNELRRAKFENDMWIMSKKKSVREDGLDDEDKENHAIATPQKVSKEKDQCDDVILNSVKDAAISENCLKTAEATANEISAEVTTVEPEKAA</sequence>
<evidence type="ECO:0000313" key="1">
    <source>
        <dbReference type="EMBL" id="CAD6197496.1"/>
    </source>
</evidence>
<protein>
    <submittedName>
        <fullName evidence="1">Uncharacterized protein</fullName>
    </submittedName>
</protein>
<comment type="caution">
    <text evidence="1">The sequence shown here is derived from an EMBL/GenBank/DDBJ whole genome shotgun (WGS) entry which is preliminary data.</text>
</comment>